<dbReference type="Gene3D" id="1.25.40.380">
    <property type="entry name" value="Protein of unknown function DUF1810"/>
    <property type="match status" value="1"/>
</dbReference>
<keyword evidence="2" id="KW-1185">Reference proteome</keyword>
<reference evidence="1" key="2">
    <citation type="submission" date="2020-09" db="EMBL/GenBank/DDBJ databases">
        <authorList>
            <person name="Sun Q."/>
            <person name="Zhou Y."/>
        </authorList>
    </citation>
    <scope>NUCLEOTIDE SEQUENCE</scope>
    <source>
        <strain evidence="1">CGMCC 1.7081</strain>
    </source>
</reference>
<dbReference type="AlphaFoldDB" id="A0A8J3H622"/>
<dbReference type="InterPro" id="IPR036287">
    <property type="entry name" value="Rv1873-like_sf"/>
</dbReference>
<evidence type="ECO:0008006" key="3">
    <source>
        <dbReference type="Google" id="ProtNLM"/>
    </source>
</evidence>
<reference evidence="1" key="1">
    <citation type="journal article" date="2014" name="Int. J. Syst. Evol. Microbiol.">
        <title>Complete genome sequence of Corynebacterium casei LMG S-19264T (=DSM 44701T), isolated from a smear-ripened cheese.</title>
        <authorList>
            <consortium name="US DOE Joint Genome Institute (JGI-PGF)"/>
            <person name="Walter F."/>
            <person name="Albersmeier A."/>
            <person name="Kalinowski J."/>
            <person name="Ruckert C."/>
        </authorList>
    </citation>
    <scope>NUCLEOTIDE SEQUENCE</scope>
    <source>
        <strain evidence="1">CGMCC 1.7081</strain>
    </source>
</reference>
<accession>A0A8J3H622</accession>
<dbReference type="SUPFAM" id="SSF140736">
    <property type="entry name" value="Rv1873-like"/>
    <property type="match status" value="1"/>
</dbReference>
<sequence>MGGFVANLLRLSRVPRCDEAAGDYLSNMDDLSRFHQAQTDVWPQALAELRSGAKCSHWMWFIFPQLRGLGRSATARRFGIADLAEARAYLADPVLGGRLRQAVATLLDHRDRSAQAILGPVDAVKLCSCATLFEAAGGGAVFGELLEVFYDGRRCGLTQALLRGENV</sequence>
<evidence type="ECO:0000313" key="1">
    <source>
        <dbReference type="EMBL" id="GHG91327.1"/>
    </source>
</evidence>
<protein>
    <recommendedName>
        <fullName evidence="3">Calpastatin</fullName>
    </recommendedName>
</protein>
<dbReference type="EMBL" id="BNAP01000008">
    <property type="protein sequence ID" value="GHG91327.1"/>
    <property type="molecule type" value="Genomic_DNA"/>
</dbReference>
<dbReference type="Proteomes" id="UP000611500">
    <property type="component" value="Unassembled WGS sequence"/>
</dbReference>
<proteinExistence type="predicted"/>
<dbReference type="Pfam" id="PF08837">
    <property type="entry name" value="DUF1810"/>
    <property type="match status" value="1"/>
</dbReference>
<dbReference type="InterPro" id="IPR014937">
    <property type="entry name" value="DUF1810"/>
</dbReference>
<organism evidence="1 2">
    <name type="scientific">Pseudodonghicola xiamenensis</name>
    <dbReference type="NCBI Taxonomy" id="337702"/>
    <lineage>
        <taxon>Bacteria</taxon>
        <taxon>Pseudomonadati</taxon>
        <taxon>Pseudomonadota</taxon>
        <taxon>Alphaproteobacteria</taxon>
        <taxon>Rhodobacterales</taxon>
        <taxon>Paracoccaceae</taxon>
        <taxon>Pseudodonghicola</taxon>
    </lineage>
</organism>
<gene>
    <name evidence="1" type="ORF">GCM10010961_22480</name>
</gene>
<evidence type="ECO:0000313" key="2">
    <source>
        <dbReference type="Proteomes" id="UP000611500"/>
    </source>
</evidence>
<name>A0A8J3H622_9RHOB</name>
<comment type="caution">
    <text evidence="1">The sequence shown here is derived from an EMBL/GenBank/DDBJ whole genome shotgun (WGS) entry which is preliminary data.</text>
</comment>